<organism evidence="2 3">
    <name type="scientific">Streptomyces meridianus</name>
    <dbReference type="NCBI Taxonomy" id="2938945"/>
    <lineage>
        <taxon>Bacteria</taxon>
        <taxon>Bacillati</taxon>
        <taxon>Actinomycetota</taxon>
        <taxon>Actinomycetes</taxon>
        <taxon>Kitasatosporales</taxon>
        <taxon>Streptomycetaceae</taxon>
        <taxon>Streptomyces</taxon>
    </lineage>
</organism>
<dbReference type="Proteomes" id="UP001167160">
    <property type="component" value="Unassembled WGS sequence"/>
</dbReference>
<evidence type="ECO:0000256" key="1">
    <source>
        <dbReference type="SAM" id="Phobius"/>
    </source>
</evidence>
<evidence type="ECO:0000313" key="2">
    <source>
        <dbReference type="EMBL" id="MCM2577856.1"/>
    </source>
</evidence>
<dbReference type="RefSeq" id="WP_251413291.1">
    <property type="nucleotide sequence ID" value="NZ_JAMQGM010000023.1"/>
</dbReference>
<name>A0ABT0X5Q2_9ACTN</name>
<sequence length="83" mass="9083">MSAPDRKEQEVRRMLDGPHPVVPPDLARLAVERGRRLLTRRRALRVAAGVLIVVAVAAFTLWAVTAQPWLAPPAGTTPPLDGW</sequence>
<reference evidence="2" key="1">
    <citation type="journal article" date="2023" name="Int. J. Syst. Evol. Microbiol.">
        <title>Streptomyces meridianus sp. nov. isolated from brackish water of the Tagus estuary in Alcochete, Portugal.</title>
        <authorList>
            <person name="Santos J.D.N."/>
            <person name="Klimek D."/>
            <person name="Calusinska M."/>
            <person name="Lobo Da Cunha A."/>
            <person name="Catita J."/>
            <person name="Goncalves H."/>
            <person name="Gonzalez I."/>
            <person name="Reyes F."/>
            <person name="Lage O.M."/>
        </authorList>
    </citation>
    <scope>NUCLEOTIDE SEQUENCE</scope>
    <source>
        <strain evidence="2">MTZ3.1</strain>
    </source>
</reference>
<feature type="transmembrane region" description="Helical" evidence="1">
    <location>
        <begin position="43"/>
        <end position="64"/>
    </location>
</feature>
<accession>A0ABT0X5Q2</accession>
<gene>
    <name evidence="2" type="ORF">M1E25_10900</name>
</gene>
<keyword evidence="1" id="KW-1133">Transmembrane helix</keyword>
<keyword evidence="1" id="KW-0472">Membrane</keyword>
<keyword evidence="1" id="KW-0812">Transmembrane</keyword>
<proteinExistence type="predicted"/>
<evidence type="ECO:0000313" key="3">
    <source>
        <dbReference type="Proteomes" id="UP001167160"/>
    </source>
</evidence>
<dbReference type="EMBL" id="JAMQGM010000023">
    <property type="protein sequence ID" value="MCM2577856.1"/>
    <property type="molecule type" value="Genomic_DNA"/>
</dbReference>
<comment type="caution">
    <text evidence="2">The sequence shown here is derived from an EMBL/GenBank/DDBJ whole genome shotgun (WGS) entry which is preliminary data.</text>
</comment>
<keyword evidence="3" id="KW-1185">Reference proteome</keyword>
<protein>
    <submittedName>
        <fullName evidence="2">Uncharacterized protein</fullName>
    </submittedName>
</protein>